<dbReference type="PANTHER" id="PTHR46401">
    <property type="entry name" value="GLYCOSYLTRANSFERASE WBBK-RELATED"/>
    <property type="match status" value="1"/>
</dbReference>
<keyword evidence="5" id="KW-1185">Reference proteome</keyword>
<feature type="domain" description="Glycosyltransferase subfamily 4-like N-terminal" evidence="3">
    <location>
        <begin position="17"/>
        <end position="202"/>
    </location>
</feature>
<dbReference type="Pfam" id="PF13439">
    <property type="entry name" value="Glyco_transf_4"/>
    <property type="match status" value="1"/>
</dbReference>
<feature type="domain" description="Glycosyl transferase family 1" evidence="2">
    <location>
        <begin position="1062"/>
        <end position="1202"/>
    </location>
</feature>
<feature type="domain" description="Glycosyl transferase family 1" evidence="2">
    <location>
        <begin position="224"/>
        <end position="379"/>
    </location>
</feature>
<evidence type="ECO:0000259" key="3">
    <source>
        <dbReference type="Pfam" id="PF13439"/>
    </source>
</evidence>
<reference evidence="4" key="1">
    <citation type="journal article" date="2022" name="Toxins">
        <title>Genomic Analysis of Sphingopyxis sp. USTB-05 for Biodegrading Cyanobacterial Hepatotoxins.</title>
        <authorList>
            <person name="Liu C."/>
            <person name="Xu Q."/>
            <person name="Zhao Z."/>
            <person name="Zhang H."/>
            <person name="Liu X."/>
            <person name="Yin C."/>
            <person name="Liu Y."/>
            <person name="Yan H."/>
        </authorList>
    </citation>
    <scope>NUCLEOTIDE SEQUENCE</scope>
    <source>
        <strain evidence="4">NBD5</strain>
    </source>
</reference>
<protein>
    <submittedName>
        <fullName evidence="4">Glycosyltransferase</fullName>
        <ecNumber evidence="4">2.4.-.-</ecNumber>
    </submittedName>
</protein>
<dbReference type="Pfam" id="PF00534">
    <property type="entry name" value="Glycos_transf_1"/>
    <property type="match status" value="3"/>
</dbReference>
<keyword evidence="4" id="KW-0328">Glycosyltransferase</keyword>
<feature type="domain" description="Glycosyl transferase family 1" evidence="2">
    <location>
        <begin position="618"/>
        <end position="785"/>
    </location>
</feature>
<organism evidence="4 5">
    <name type="scientific">Sphingomonas morindae</name>
    <dbReference type="NCBI Taxonomy" id="1541170"/>
    <lineage>
        <taxon>Bacteria</taxon>
        <taxon>Pseudomonadati</taxon>
        <taxon>Pseudomonadota</taxon>
        <taxon>Alphaproteobacteria</taxon>
        <taxon>Sphingomonadales</taxon>
        <taxon>Sphingomonadaceae</taxon>
        <taxon>Sphingomonas</taxon>
    </lineage>
</organism>
<dbReference type="CDD" id="cd03809">
    <property type="entry name" value="GT4_MtfB-like"/>
    <property type="match status" value="2"/>
</dbReference>
<dbReference type="InterPro" id="IPR028098">
    <property type="entry name" value="Glyco_trans_4-like_N"/>
</dbReference>
<accession>A0ABY4X6A1</accession>
<name>A0ABY4X6A1_9SPHN</name>
<evidence type="ECO:0000313" key="5">
    <source>
        <dbReference type="Proteomes" id="UP001056937"/>
    </source>
</evidence>
<dbReference type="InterPro" id="IPR001296">
    <property type="entry name" value="Glyco_trans_1"/>
</dbReference>
<proteinExistence type="predicted"/>
<dbReference type="Proteomes" id="UP001056937">
    <property type="component" value="Chromosome 1"/>
</dbReference>
<dbReference type="GO" id="GO:0016757">
    <property type="term" value="F:glycosyltransferase activity"/>
    <property type="evidence" value="ECO:0007669"/>
    <property type="project" value="UniProtKB-KW"/>
</dbReference>
<sequence length="1245" mass="136239">MKLLLDLQGAQTESRFRGIGRQTRSLARAIVSVASAHDVHILLNLSLTAGLSELIDEFEPLVGRGNIHLFDTCGPVAEREPNNLWRTRASEVVREAAIAAIAPDIVHVASLFEGFVDDAVTSLGCFDGGPATAVTLHDLIPLGDPKRYFLHETVRRHWLRRAQQLKRADLLLAVSHYSAAEASSLLHIEPERIAVMHAGVDPVFNAIPPDAGERATLTTRWGLDRAFILFVGAVDPRKNPELIFKAFARLPAALQERHLLVFAGRLFEEEIGQLKIAAARHGIHVSRLKFLQHVSDGDLILLYKSCAAFLFPSVYEGFGLPALEAMACGAPVLAARATSLIEVVRDDAYLIDPTDPTECADKLGRLLDDPAAAAAARAAGIARAAEFTWERSAEAALAALERLNASRQPQSARPLALRRKPTLAFVSPLPSDRSGVATYSAALLPELGRHFDIECIITGDTIVTDAWIQANYVIRDLAFFERNAAHYDHILYSIGNSHFHGHMLDLVQRYPGVVLLHDFFLSDLIEWLSTTGVAPAEEFLRALYLSHGLGALLFEQTHGRSAAINRYPCNRAVLEAANGVIVHSNWAIEQTRTLYSAALADNFALIPHLRAVPRVDRRTEARARLGVADDEVLVCSFGILTERKRSIDLINAWRASATGRSTHARLVFVGENSGGAYGERIDALVAETPNLSITGYAADEQYQDYLAAADLAVQIRTQSRGETSGTVLDCLANRVPLIVNAHGPMAELPDDIVFKLADSFSTEALAATIDNVIADPETAGAQSQRAVAFLKAEHAPARIGGLFKAALERFAAGRSWLHNRVAEQVSAIVAPAHPSPADFAALSRLVTQQWPRAAKRQILYDVTVLAEKDARTGIQRVVRSILMGLLESGDHDFAIEPIYIDGHGYRYARQWTTRALGLPAWVLPDAPVEYSPGDIFLAIDWVPDRLPDVETWLTRFSMRGGTVVIGVHDLLPFDLPQHFPDFMPQVTRRWFETALRVADKFLCVSRSVADDVVKFGSALLDNPNRSIDVDYFHNAADLTASLPTTGMPADGEAVLAALSAGPSFLMVGTVEPRKGHGQVLRGFEQLWRSGLNVRLVIVGKAGWMMDDFLAEIERHPEFNRRLFLLTGISDEFLEEVYKAATALIAASEGEGFGLPLIEAAYHHLPLIARDIPVFREVAGDHAFYFSGQQPQHVSAAIMAWLDLAAAGSAPDSDLVSVQTWARSTQQVLGSLTSRTSYSHIGKIRK</sequence>
<dbReference type="EC" id="2.4.-.-" evidence="4"/>
<dbReference type="CDD" id="cd03801">
    <property type="entry name" value="GT4_PimA-like"/>
    <property type="match status" value="1"/>
</dbReference>
<dbReference type="Gene3D" id="3.40.50.2000">
    <property type="entry name" value="Glycogen Phosphorylase B"/>
    <property type="match status" value="4"/>
</dbReference>
<keyword evidence="1 4" id="KW-0808">Transferase</keyword>
<dbReference type="PANTHER" id="PTHR46401:SF2">
    <property type="entry name" value="GLYCOSYLTRANSFERASE WBBK-RELATED"/>
    <property type="match status" value="1"/>
</dbReference>
<dbReference type="RefSeq" id="WP_252166169.1">
    <property type="nucleotide sequence ID" value="NZ_CP084930.1"/>
</dbReference>
<gene>
    <name evidence="4" type="ORF">LHA26_13820</name>
</gene>
<evidence type="ECO:0000313" key="4">
    <source>
        <dbReference type="EMBL" id="USI72360.1"/>
    </source>
</evidence>
<dbReference type="EMBL" id="CP084930">
    <property type="protein sequence ID" value="USI72360.1"/>
    <property type="molecule type" value="Genomic_DNA"/>
</dbReference>
<evidence type="ECO:0000259" key="2">
    <source>
        <dbReference type="Pfam" id="PF00534"/>
    </source>
</evidence>
<dbReference type="SUPFAM" id="SSF53756">
    <property type="entry name" value="UDP-Glycosyltransferase/glycogen phosphorylase"/>
    <property type="match status" value="3"/>
</dbReference>
<evidence type="ECO:0000256" key="1">
    <source>
        <dbReference type="ARBA" id="ARBA00022679"/>
    </source>
</evidence>